<dbReference type="OrthoDB" id="5888130at2759"/>
<evidence type="ECO:0000313" key="2">
    <source>
        <dbReference type="EMBL" id="PIC29538.1"/>
    </source>
</evidence>
<evidence type="ECO:0000259" key="1">
    <source>
        <dbReference type="Pfam" id="PF25375"/>
    </source>
</evidence>
<dbReference type="AlphaFoldDB" id="A0A2G5TQM6"/>
<dbReference type="PANTHER" id="PTHR22716:SF1">
    <property type="entry name" value="ETS CLASS TRANSCRIPTION FACTOR-RELATED"/>
    <property type="match status" value="1"/>
</dbReference>
<dbReference type="GO" id="GO:0040027">
    <property type="term" value="P:negative regulation of vulval development"/>
    <property type="evidence" value="ECO:0007669"/>
    <property type="project" value="InterPro"/>
</dbReference>
<dbReference type="EMBL" id="PDUG01000005">
    <property type="protein sequence ID" value="PIC29538.1"/>
    <property type="molecule type" value="Genomic_DNA"/>
</dbReference>
<keyword evidence="3" id="KW-1185">Reference proteome</keyword>
<reference evidence="3" key="1">
    <citation type="submission" date="2017-10" db="EMBL/GenBank/DDBJ databases">
        <title>Rapid genome shrinkage in a self-fertile nematode reveals novel sperm competition proteins.</title>
        <authorList>
            <person name="Yin D."/>
            <person name="Schwarz E.M."/>
            <person name="Thomas C.G."/>
            <person name="Felde R.L."/>
            <person name="Korf I.F."/>
            <person name="Cutter A.D."/>
            <person name="Schartner C.M."/>
            <person name="Ralston E.J."/>
            <person name="Meyer B.J."/>
            <person name="Haag E.S."/>
        </authorList>
    </citation>
    <scope>NUCLEOTIDE SEQUENCE [LARGE SCALE GENOMIC DNA]</scope>
    <source>
        <strain evidence="3">JU1422</strain>
    </source>
</reference>
<dbReference type="PANTHER" id="PTHR22716">
    <property type="entry name" value="ETS CLASS TRANSCRIPTION FACTOR-RELATED-RELATED"/>
    <property type="match status" value="1"/>
</dbReference>
<name>A0A2G5TQM6_9PELO</name>
<evidence type="ECO:0000313" key="3">
    <source>
        <dbReference type="Proteomes" id="UP000230233"/>
    </source>
</evidence>
<organism evidence="2 3">
    <name type="scientific">Caenorhabditis nigoni</name>
    <dbReference type="NCBI Taxonomy" id="1611254"/>
    <lineage>
        <taxon>Eukaryota</taxon>
        <taxon>Metazoa</taxon>
        <taxon>Ecdysozoa</taxon>
        <taxon>Nematoda</taxon>
        <taxon>Chromadorea</taxon>
        <taxon>Rhabditida</taxon>
        <taxon>Rhabditina</taxon>
        <taxon>Rhabditomorpha</taxon>
        <taxon>Rhabditoidea</taxon>
        <taxon>Rhabditidae</taxon>
        <taxon>Peloderinae</taxon>
        <taxon>Caenorhabditis</taxon>
    </lineage>
</organism>
<protein>
    <recommendedName>
        <fullName evidence="1">Lin-15A/B-like domain-containing protein</fullName>
    </recommendedName>
</protein>
<feature type="domain" description="Lin-15A/B-like" evidence="1">
    <location>
        <begin position="172"/>
        <end position="285"/>
    </location>
</feature>
<dbReference type="InterPro" id="IPR057432">
    <property type="entry name" value="Lin-15A/B-like_dom"/>
</dbReference>
<dbReference type="Pfam" id="PF25375">
    <property type="entry name" value="Lin-15B"/>
    <property type="match status" value="1"/>
</dbReference>
<dbReference type="InterPro" id="IPR040129">
    <property type="entry name" value="Lin-15B-like"/>
</dbReference>
<proteinExistence type="predicted"/>
<sequence>MNEAVVKEEAIEETCNFTLKNGEFVEVKQEEIERKPENLLENEVKKEPIEFSENKNSDGFFEHIERKPKESHSEIEKPSEAITEKICQICQQRMPRNLLKLIKSEDEKTVLLEVFKVEGFDERHLTYVCYSHIQKIIDDNDGKVKKPCKPFEHLMRKFIRRNKYSMGNIRKQNCQVCRMSKQQSEFYDITSKNIRMVVIIGCILRGTHSVDQAMSYLTNTNGLTCYSHRKETIDKIFEHLGPRNIPEFFRCSRLVINDLVDIANNFDSNFTADHFFRAFYLLYVKKPKPVPTSL</sequence>
<dbReference type="Proteomes" id="UP000230233">
    <property type="component" value="Chromosome V"/>
</dbReference>
<comment type="caution">
    <text evidence="2">The sequence shown here is derived from an EMBL/GenBank/DDBJ whole genome shotgun (WGS) entry which is preliminary data.</text>
</comment>
<accession>A0A2G5TQM6</accession>
<gene>
    <name evidence="2" type="primary">Cnig_chr_V.g21089</name>
    <name evidence="2" type="ORF">B9Z55_021089</name>
</gene>